<dbReference type="InterPro" id="IPR011008">
    <property type="entry name" value="Dimeric_a/b-barrel"/>
</dbReference>
<dbReference type="SUPFAM" id="SSF54909">
    <property type="entry name" value="Dimeric alpha+beta barrel"/>
    <property type="match status" value="1"/>
</dbReference>
<gene>
    <name evidence="1" type="ORF">LA5096_04687</name>
</gene>
<dbReference type="STRING" id="311410.LA5095_03405"/>
<name>A0A0M6ZBD8_9HYPH</name>
<dbReference type="Gene3D" id="3.30.70.100">
    <property type="match status" value="1"/>
</dbReference>
<dbReference type="RefSeq" id="WP_055117072.1">
    <property type="nucleotide sequence ID" value="NZ_CANKXR010000009.1"/>
</dbReference>
<evidence type="ECO:0000313" key="1">
    <source>
        <dbReference type="EMBL" id="CTQ76291.1"/>
    </source>
</evidence>
<dbReference type="OrthoDB" id="7107863at2"/>
<dbReference type="AlphaFoldDB" id="A0A0M6ZBD8"/>
<sequence length="112" mass="12700">MITRFALFEGSVKSGRKDAFREAVTERLVPLWRQFPGNSDVRVMFGEERDAGAPEYPLILAITYPDRETMSGALESDARNRSREVTGEIVAEFFDGRIHHHVTEANEYAGRP</sequence>
<organism evidence="1 2">
    <name type="scientific">Roseibium album</name>
    <dbReference type="NCBI Taxonomy" id="311410"/>
    <lineage>
        <taxon>Bacteria</taxon>
        <taxon>Pseudomonadati</taxon>
        <taxon>Pseudomonadota</taxon>
        <taxon>Alphaproteobacteria</taxon>
        <taxon>Hyphomicrobiales</taxon>
        <taxon>Stappiaceae</taxon>
        <taxon>Roseibium</taxon>
    </lineage>
</organism>
<evidence type="ECO:0008006" key="3">
    <source>
        <dbReference type="Google" id="ProtNLM"/>
    </source>
</evidence>
<dbReference type="EMBL" id="CXWC01000013">
    <property type="protein sequence ID" value="CTQ76291.1"/>
    <property type="molecule type" value="Genomic_DNA"/>
</dbReference>
<dbReference type="Proteomes" id="UP000049983">
    <property type="component" value="Unassembled WGS sequence"/>
</dbReference>
<reference evidence="2" key="1">
    <citation type="submission" date="2015-07" db="EMBL/GenBank/DDBJ databases">
        <authorList>
            <person name="Rodrigo-Torres Lidia"/>
            <person name="Arahal R.David."/>
        </authorList>
    </citation>
    <scope>NUCLEOTIDE SEQUENCE [LARGE SCALE GENOMIC DNA]</scope>
    <source>
        <strain evidence="2">CECT 5096</strain>
    </source>
</reference>
<accession>A0A0M6ZBD8</accession>
<evidence type="ECO:0000313" key="2">
    <source>
        <dbReference type="Proteomes" id="UP000049983"/>
    </source>
</evidence>
<protein>
    <recommendedName>
        <fullName evidence="3">Antibiotic biosynthesis monooxygenase</fullName>
    </recommendedName>
</protein>
<keyword evidence="2" id="KW-1185">Reference proteome</keyword>
<dbReference type="GeneID" id="97671970"/>
<proteinExistence type="predicted"/>